<evidence type="ECO:0000256" key="1">
    <source>
        <dbReference type="SAM" id="Coils"/>
    </source>
</evidence>
<dbReference type="Proteomes" id="UP000799118">
    <property type="component" value="Unassembled WGS sequence"/>
</dbReference>
<keyword evidence="3" id="KW-0812">Transmembrane</keyword>
<keyword evidence="3" id="KW-0472">Membrane</keyword>
<dbReference type="SUPFAM" id="SSF58100">
    <property type="entry name" value="Bacterial hemolysins"/>
    <property type="match status" value="1"/>
</dbReference>
<feature type="region of interest" description="Disordered" evidence="2">
    <location>
        <begin position="1"/>
        <end position="22"/>
    </location>
</feature>
<dbReference type="EMBL" id="ML769530">
    <property type="protein sequence ID" value="KAE9395491.1"/>
    <property type="molecule type" value="Genomic_DNA"/>
</dbReference>
<reference evidence="4" key="1">
    <citation type="journal article" date="2019" name="Environ. Microbiol.">
        <title>Fungal ecological strategies reflected in gene transcription - a case study of two litter decomposers.</title>
        <authorList>
            <person name="Barbi F."/>
            <person name="Kohler A."/>
            <person name="Barry K."/>
            <person name="Baskaran P."/>
            <person name="Daum C."/>
            <person name="Fauchery L."/>
            <person name="Ihrmark K."/>
            <person name="Kuo A."/>
            <person name="LaButti K."/>
            <person name="Lipzen A."/>
            <person name="Morin E."/>
            <person name="Grigoriev I.V."/>
            <person name="Henrissat B."/>
            <person name="Lindahl B."/>
            <person name="Martin F."/>
        </authorList>
    </citation>
    <scope>NUCLEOTIDE SEQUENCE</scope>
    <source>
        <strain evidence="4">JB14</strain>
    </source>
</reference>
<dbReference type="OrthoDB" id="2958894at2759"/>
<dbReference type="Gene3D" id="1.20.1170.10">
    <property type="match status" value="1"/>
</dbReference>
<evidence type="ECO:0000313" key="4">
    <source>
        <dbReference type="EMBL" id="KAE9395491.1"/>
    </source>
</evidence>
<name>A0A6A4HBT9_9AGAR</name>
<proteinExistence type="predicted"/>
<organism evidence="4 5">
    <name type="scientific">Gymnopus androsaceus JB14</name>
    <dbReference type="NCBI Taxonomy" id="1447944"/>
    <lineage>
        <taxon>Eukaryota</taxon>
        <taxon>Fungi</taxon>
        <taxon>Dikarya</taxon>
        <taxon>Basidiomycota</taxon>
        <taxon>Agaricomycotina</taxon>
        <taxon>Agaricomycetes</taxon>
        <taxon>Agaricomycetidae</taxon>
        <taxon>Agaricales</taxon>
        <taxon>Marasmiineae</taxon>
        <taxon>Omphalotaceae</taxon>
        <taxon>Gymnopus</taxon>
    </lineage>
</organism>
<gene>
    <name evidence="4" type="ORF">BT96DRAFT_1021912</name>
</gene>
<feature type="transmembrane region" description="Helical" evidence="3">
    <location>
        <begin position="243"/>
        <end position="265"/>
    </location>
</feature>
<evidence type="ECO:0000256" key="2">
    <source>
        <dbReference type="SAM" id="MobiDB-lite"/>
    </source>
</evidence>
<accession>A0A6A4HBT9</accession>
<feature type="coiled-coil region" evidence="1">
    <location>
        <begin position="174"/>
        <end position="240"/>
    </location>
</feature>
<feature type="transmembrane region" description="Helical" evidence="3">
    <location>
        <begin position="271"/>
        <end position="293"/>
    </location>
</feature>
<dbReference type="AlphaFoldDB" id="A0A6A4HBT9"/>
<evidence type="ECO:0000313" key="5">
    <source>
        <dbReference type="Proteomes" id="UP000799118"/>
    </source>
</evidence>
<keyword evidence="1" id="KW-0175">Coiled coil</keyword>
<evidence type="ECO:0000256" key="3">
    <source>
        <dbReference type="SAM" id="Phobius"/>
    </source>
</evidence>
<keyword evidence="3" id="KW-1133">Transmembrane helix</keyword>
<sequence>MSAAPPPYNSKASEASGDAPPSYESLVDQVFELYDQKYKEDPEATTKALTRALGGKEADAAFVKEMSNLRLSISTLNTIFGNVEEGLAKFDAEKLPDESGKITEWQPKWKIIRALYTNTMLASRTLAGSIASRVKLFFESVLPKLKQESSITPQEKLEMLKYFLGEKVDATNYKAELKRDEDGAEQMAKNFEKIKTDVATFRAQFDVYFKGAENQLQKDVTDLQGKVKELETKLQGLTKSRNLAAGVAGTGAVIGIGAGVAMIATGVFAPVGIFIAVISALAFLGGGIAAAVLQSQIAGIQKDLDSAKADLNAKLAKQTRLETTLKPLVKSLDEDMITIGDKLQALKEIWSYIRSQAQEARLHVEEALKEGVPPMFNEDNINFSIESYKKLHICVKMYAEGFEGKSS</sequence>
<keyword evidence="5" id="KW-1185">Reference proteome</keyword>
<protein>
    <submittedName>
        <fullName evidence="4">Uncharacterized protein</fullName>
    </submittedName>
</protein>